<keyword evidence="1" id="KW-0472">Membrane</keyword>
<dbReference type="EMBL" id="MU007010">
    <property type="protein sequence ID" value="KAF2436353.1"/>
    <property type="molecule type" value="Genomic_DNA"/>
</dbReference>
<sequence length="299" mass="34243">MTALPEVVKGYPMMASFIGNEPELAIFRRFGDLTARNLLYYQSELISLSARLRRIEYQDYCDPDPEKKANNYSRNWYFLQKSKERDDCPQYKLIMEMREKLAEYQKALIRAQKVANMADPMPIDLNELQHFLEDGKGMARCISGYDRDTWGTVKDPTEWAPDLTVLRGRNVEDKFSRWMQKSIVTPILTRFKIKKPDPVLGYPSYREGKLLELTHFLTSLVATAILLVSITILYFIKSSGARLGAIAGFNVLFSLCLHIFSLGKRIEIFAACCAFAAVQVVFISNFDVPPIHLSARVET</sequence>
<proteinExistence type="predicted"/>
<reference evidence="3" key="1">
    <citation type="journal article" date="2020" name="Stud. Mycol.">
        <title>101 Dothideomycetes genomes: a test case for predicting lifestyles and emergence of pathogens.</title>
        <authorList>
            <person name="Haridas S."/>
            <person name="Albert R."/>
            <person name="Binder M."/>
            <person name="Bloem J."/>
            <person name="Labutti K."/>
            <person name="Salamov A."/>
            <person name="Andreopoulos B."/>
            <person name="Baker S."/>
            <person name="Barry K."/>
            <person name="Bills G."/>
            <person name="Bluhm B."/>
            <person name="Cannon C."/>
            <person name="Castanera R."/>
            <person name="Culley D."/>
            <person name="Daum C."/>
            <person name="Ezra D."/>
            <person name="Gonzalez J."/>
            <person name="Henrissat B."/>
            <person name="Kuo A."/>
            <person name="Liang C."/>
            <person name="Lipzen A."/>
            <person name="Lutzoni F."/>
            <person name="Magnuson J."/>
            <person name="Mondo S."/>
            <person name="Nolan M."/>
            <person name="Ohm R."/>
            <person name="Pangilinan J."/>
            <person name="Park H.-J."/>
            <person name="Ramirez L."/>
            <person name="Alfaro M."/>
            <person name="Sun H."/>
            <person name="Tritt A."/>
            <person name="Yoshinaga Y."/>
            <person name="Zwiers L.-H."/>
            <person name="Turgeon B."/>
            <person name="Goodwin S."/>
            <person name="Spatafora J."/>
            <person name="Crous P."/>
            <person name="Grigoriev I."/>
        </authorList>
    </citation>
    <scope>NUCLEOTIDE SEQUENCE</scope>
    <source>
        <strain evidence="3">CBS 130266</strain>
    </source>
</reference>
<protein>
    <recommendedName>
        <fullName evidence="2">DUF6594 domain-containing protein</fullName>
    </recommendedName>
</protein>
<organism evidence="3 4">
    <name type="scientific">Tothia fuscella</name>
    <dbReference type="NCBI Taxonomy" id="1048955"/>
    <lineage>
        <taxon>Eukaryota</taxon>
        <taxon>Fungi</taxon>
        <taxon>Dikarya</taxon>
        <taxon>Ascomycota</taxon>
        <taxon>Pezizomycotina</taxon>
        <taxon>Dothideomycetes</taxon>
        <taxon>Pleosporomycetidae</taxon>
        <taxon>Venturiales</taxon>
        <taxon>Cylindrosympodiaceae</taxon>
        <taxon>Tothia</taxon>
    </lineage>
</organism>
<evidence type="ECO:0000313" key="4">
    <source>
        <dbReference type="Proteomes" id="UP000800235"/>
    </source>
</evidence>
<evidence type="ECO:0000256" key="1">
    <source>
        <dbReference type="SAM" id="Phobius"/>
    </source>
</evidence>
<feature type="transmembrane region" description="Helical" evidence="1">
    <location>
        <begin position="243"/>
        <end position="262"/>
    </location>
</feature>
<feature type="transmembrane region" description="Helical" evidence="1">
    <location>
        <begin position="268"/>
        <end position="286"/>
    </location>
</feature>
<name>A0A9P4P428_9PEZI</name>
<accession>A0A9P4P428</accession>
<keyword evidence="1" id="KW-1133">Transmembrane helix</keyword>
<dbReference type="PANTHER" id="PTHR34502:SF5">
    <property type="entry name" value="DUF6594 DOMAIN-CONTAINING PROTEIN"/>
    <property type="match status" value="1"/>
</dbReference>
<dbReference type="Proteomes" id="UP000800235">
    <property type="component" value="Unassembled WGS sequence"/>
</dbReference>
<keyword evidence="4" id="KW-1185">Reference proteome</keyword>
<keyword evidence="1" id="KW-0812">Transmembrane</keyword>
<dbReference type="OrthoDB" id="5342093at2759"/>
<evidence type="ECO:0000313" key="3">
    <source>
        <dbReference type="EMBL" id="KAF2436353.1"/>
    </source>
</evidence>
<comment type="caution">
    <text evidence="3">The sequence shown here is derived from an EMBL/GenBank/DDBJ whole genome shotgun (WGS) entry which is preliminary data.</text>
</comment>
<dbReference type="PANTHER" id="PTHR34502">
    <property type="entry name" value="DUF6594 DOMAIN-CONTAINING PROTEIN-RELATED"/>
    <property type="match status" value="1"/>
</dbReference>
<feature type="transmembrane region" description="Helical" evidence="1">
    <location>
        <begin position="216"/>
        <end position="236"/>
    </location>
</feature>
<dbReference type="AlphaFoldDB" id="A0A9P4P428"/>
<gene>
    <name evidence="3" type="ORF">EJ08DRAFT_691525</name>
</gene>
<dbReference type="InterPro" id="IPR046529">
    <property type="entry name" value="DUF6594"/>
</dbReference>
<feature type="domain" description="DUF6594" evidence="2">
    <location>
        <begin position="11"/>
        <end position="280"/>
    </location>
</feature>
<dbReference type="Pfam" id="PF20237">
    <property type="entry name" value="DUF6594"/>
    <property type="match status" value="1"/>
</dbReference>
<evidence type="ECO:0000259" key="2">
    <source>
        <dbReference type="Pfam" id="PF20237"/>
    </source>
</evidence>